<dbReference type="PANTHER" id="PTHR31973">
    <property type="entry name" value="POLYPROTEIN, PUTATIVE-RELATED"/>
    <property type="match status" value="1"/>
</dbReference>
<keyword evidence="1" id="KW-0479">Metal-binding</keyword>
<evidence type="ECO:0000313" key="7">
    <source>
        <dbReference type="Proteomes" id="UP001140206"/>
    </source>
</evidence>
<dbReference type="GO" id="GO:0008270">
    <property type="term" value="F:zinc ion binding"/>
    <property type="evidence" value="ECO:0007669"/>
    <property type="project" value="UniProtKB-KW"/>
</dbReference>
<dbReference type="Proteomes" id="UP001140206">
    <property type="component" value="Chromosome 4"/>
</dbReference>
<dbReference type="EMBL" id="JAMFTS010000004">
    <property type="protein sequence ID" value="KAJ4764337.1"/>
    <property type="molecule type" value="Genomic_DNA"/>
</dbReference>
<evidence type="ECO:0000256" key="4">
    <source>
        <dbReference type="PROSITE-ProRule" id="PRU00325"/>
    </source>
</evidence>
<evidence type="ECO:0000256" key="1">
    <source>
        <dbReference type="ARBA" id="ARBA00022723"/>
    </source>
</evidence>
<dbReference type="SMART" id="SM00575">
    <property type="entry name" value="ZnF_PMZ"/>
    <property type="match status" value="1"/>
</dbReference>
<dbReference type="PROSITE" id="PS50966">
    <property type="entry name" value="ZF_SWIM"/>
    <property type="match status" value="1"/>
</dbReference>
<evidence type="ECO:0000313" key="6">
    <source>
        <dbReference type="EMBL" id="KAJ4764337.1"/>
    </source>
</evidence>
<dbReference type="PANTHER" id="PTHR31973:SF187">
    <property type="entry name" value="MUTATOR TRANSPOSASE MUDRA PROTEIN"/>
    <property type="match status" value="1"/>
</dbReference>
<proteinExistence type="predicted"/>
<protein>
    <recommendedName>
        <fullName evidence="5">SWIM-type domain-containing protein</fullName>
    </recommendedName>
</protein>
<dbReference type="AlphaFoldDB" id="A0AAV8DCG0"/>
<organism evidence="6 7">
    <name type="scientific">Rhynchospora pubera</name>
    <dbReference type="NCBI Taxonomy" id="906938"/>
    <lineage>
        <taxon>Eukaryota</taxon>
        <taxon>Viridiplantae</taxon>
        <taxon>Streptophyta</taxon>
        <taxon>Embryophyta</taxon>
        <taxon>Tracheophyta</taxon>
        <taxon>Spermatophyta</taxon>
        <taxon>Magnoliopsida</taxon>
        <taxon>Liliopsida</taxon>
        <taxon>Poales</taxon>
        <taxon>Cyperaceae</taxon>
        <taxon>Cyperoideae</taxon>
        <taxon>Rhynchosporeae</taxon>
        <taxon>Rhynchospora</taxon>
    </lineage>
</organism>
<reference evidence="6" key="1">
    <citation type="submission" date="2022-08" db="EMBL/GenBank/DDBJ databases">
        <authorList>
            <person name="Marques A."/>
        </authorList>
    </citation>
    <scope>NUCLEOTIDE SEQUENCE</scope>
    <source>
        <strain evidence="6">RhyPub2mFocal</strain>
        <tissue evidence="6">Leaves</tissue>
    </source>
</reference>
<dbReference type="InterPro" id="IPR007527">
    <property type="entry name" value="Znf_SWIM"/>
</dbReference>
<sequence length="267" mass="31070">MRFHGKTFDDNFQPASYAHTIEQCENHLSEIKKASRQAFNYLMKHGLWCRSKFSEVSKVDYVTNNISESFNNWIKDLKDLHVIEMLNQFRRRLMITFDRRRKVLKKLNGKIVPTVMKDLNEKSRCTDVRRMTVSRAGDNCAEVSGTTTIGTAWTQAVEIDKQQCTCRAWQISGKPCTHAIAFICTLRGTRLEDYVHEYYSIERFKLAYEGVINPIVDASRWIKSDPGFTVWPPKMDKRPTGRPRKERIPSCLELVIKQGRVKKQSVT</sequence>
<name>A0AAV8DCG0_9POAL</name>
<evidence type="ECO:0000259" key="5">
    <source>
        <dbReference type="PROSITE" id="PS50966"/>
    </source>
</evidence>
<evidence type="ECO:0000256" key="2">
    <source>
        <dbReference type="ARBA" id="ARBA00022771"/>
    </source>
</evidence>
<evidence type="ECO:0000256" key="3">
    <source>
        <dbReference type="ARBA" id="ARBA00022833"/>
    </source>
</evidence>
<keyword evidence="3" id="KW-0862">Zinc</keyword>
<feature type="domain" description="SWIM-type" evidence="5">
    <location>
        <begin position="155"/>
        <end position="187"/>
    </location>
</feature>
<dbReference type="InterPro" id="IPR006564">
    <property type="entry name" value="Znf_PMZ"/>
</dbReference>
<keyword evidence="7" id="KW-1185">Reference proteome</keyword>
<accession>A0AAV8DCG0</accession>
<comment type="caution">
    <text evidence="6">The sequence shown here is derived from an EMBL/GenBank/DDBJ whole genome shotgun (WGS) entry which is preliminary data.</text>
</comment>
<gene>
    <name evidence="6" type="ORF">LUZ62_074712</name>
</gene>
<keyword evidence="2 4" id="KW-0863">Zinc-finger</keyword>
<dbReference type="Pfam" id="PF04434">
    <property type="entry name" value="SWIM"/>
    <property type="match status" value="1"/>
</dbReference>